<dbReference type="Proteomes" id="UP000886101">
    <property type="component" value="Unassembled WGS sequence"/>
</dbReference>
<dbReference type="GO" id="GO:0006355">
    <property type="term" value="P:regulation of DNA-templated transcription"/>
    <property type="evidence" value="ECO:0007669"/>
    <property type="project" value="UniProtKB-ARBA"/>
</dbReference>
<accession>A0A7V5NZ41</accession>
<reference evidence="1" key="1">
    <citation type="journal article" date="2020" name="mSystems">
        <title>Genome- and Community-Level Interaction Insights into Carbon Utilization and Element Cycling Functions of Hydrothermarchaeota in Hydrothermal Sediment.</title>
        <authorList>
            <person name="Zhou Z."/>
            <person name="Liu Y."/>
            <person name="Xu W."/>
            <person name="Pan J."/>
            <person name="Luo Z.H."/>
            <person name="Li M."/>
        </authorList>
    </citation>
    <scope>NUCLEOTIDE SEQUENCE [LARGE SCALE GENOMIC DNA]</scope>
    <source>
        <strain evidence="1">HyVt-533</strain>
    </source>
</reference>
<proteinExistence type="predicted"/>
<dbReference type="CDD" id="cd00090">
    <property type="entry name" value="HTH_ARSR"/>
    <property type="match status" value="1"/>
</dbReference>
<sequence length="79" mass="9570">MRCARPKGSPELYREMPFWQRQILAYLVERPMNVPELAEALGLPAYEVMMHLHAMRRYGLVKEAPKARRERYYRYQVKE</sequence>
<protein>
    <submittedName>
        <fullName evidence="1">ArsR family transcriptional regulator</fullName>
    </submittedName>
</protein>
<dbReference type="AlphaFoldDB" id="A0A7V5NZ41"/>
<comment type="caution">
    <text evidence="1">The sequence shown here is derived from an EMBL/GenBank/DDBJ whole genome shotgun (WGS) entry which is preliminary data.</text>
</comment>
<dbReference type="EMBL" id="DROK01000067">
    <property type="protein sequence ID" value="HHI96682.1"/>
    <property type="molecule type" value="Genomic_DNA"/>
</dbReference>
<dbReference type="InterPro" id="IPR036388">
    <property type="entry name" value="WH-like_DNA-bd_sf"/>
</dbReference>
<dbReference type="Pfam" id="PF12840">
    <property type="entry name" value="HTH_20"/>
    <property type="match status" value="1"/>
</dbReference>
<organism evidence="1">
    <name type="scientific">Thermodesulfatator atlanticus</name>
    <dbReference type="NCBI Taxonomy" id="501497"/>
    <lineage>
        <taxon>Bacteria</taxon>
        <taxon>Pseudomonadati</taxon>
        <taxon>Thermodesulfobacteriota</taxon>
        <taxon>Thermodesulfobacteria</taxon>
        <taxon>Thermodesulfobacteriales</taxon>
        <taxon>Thermodesulfatatoraceae</taxon>
        <taxon>Thermodesulfatator</taxon>
    </lineage>
</organism>
<dbReference type="Gene3D" id="1.10.10.10">
    <property type="entry name" value="Winged helix-like DNA-binding domain superfamily/Winged helix DNA-binding domain"/>
    <property type="match status" value="1"/>
</dbReference>
<dbReference type="InterPro" id="IPR011991">
    <property type="entry name" value="ArsR-like_HTH"/>
</dbReference>
<dbReference type="InterPro" id="IPR036390">
    <property type="entry name" value="WH_DNA-bd_sf"/>
</dbReference>
<dbReference type="SUPFAM" id="SSF46785">
    <property type="entry name" value="Winged helix' DNA-binding domain"/>
    <property type="match status" value="1"/>
</dbReference>
<gene>
    <name evidence="1" type="ORF">ENJ96_02395</name>
</gene>
<name>A0A7V5NZ41_9BACT</name>
<evidence type="ECO:0000313" key="1">
    <source>
        <dbReference type="EMBL" id="HHI96682.1"/>
    </source>
</evidence>